<dbReference type="InterPro" id="IPR002656">
    <property type="entry name" value="Acyl_transf_3_dom"/>
</dbReference>
<feature type="transmembrane region" description="Helical" evidence="1">
    <location>
        <begin position="151"/>
        <end position="176"/>
    </location>
</feature>
<evidence type="ECO:0000313" key="3">
    <source>
        <dbReference type="EMBL" id="ARD67677.1"/>
    </source>
</evidence>
<evidence type="ECO:0000313" key="4">
    <source>
        <dbReference type="Proteomes" id="UP000192391"/>
    </source>
</evidence>
<dbReference type="PANTHER" id="PTHR37312">
    <property type="entry name" value="MEMBRANE-BOUND ACYLTRANSFERASE YKRP-RELATED"/>
    <property type="match status" value="1"/>
</dbReference>
<dbReference type="KEGG" id="elim:B2M23_19995"/>
<feature type="transmembrane region" description="Helical" evidence="1">
    <location>
        <begin position="42"/>
        <end position="61"/>
    </location>
</feature>
<feature type="transmembrane region" description="Helical" evidence="1">
    <location>
        <begin position="120"/>
        <end position="139"/>
    </location>
</feature>
<keyword evidence="1" id="KW-0812">Transmembrane</keyword>
<feature type="transmembrane region" description="Helical" evidence="1">
    <location>
        <begin position="210"/>
        <end position="228"/>
    </location>
</feature>
<feature type="transmembrane region" description="Helical" evidence="1">
    <location>
        <begin position="273"/>
        <end position="291"/>
    </location>
</feature>
<organism evidence="3 4">
    <name type="scientific">Eubacterium limosum</name>
    <dbReference type="NCBI Taxonomy" id="1736"/>
    <lineage>
        <taxon>Bacteria</taxon>
        <taxon>Bacillati</taxon>
        <taxon>Bacillota</taxon>
        <taxon>Clostridia</taxon>
        <taxon>Eubacteriales</taxon>
        <taxon>Eubacteriaceae</taxon>
        <taxon>Eubacterium</taxon>
    </lineage>
</organism>
<sequence>MENTKKRNSYLDMLKGLLILIVVLRHIFQIAAQNSDTDYLCNLMAIIEMPLFIAISGYFCLPKLNCYDTEFSVINKMKKISKGYIIPFLSFYIIFRLFFYQQYDGINSIYGVFFNISQSLWYLFAIWMLNLFSIIAYVISRKIRNMIVFRLMLFCVIYFVLVGLLLFIGIVVNINFLGCKLIVYYSVYYIAGYLFMNYQDQILLIYNKINNSLLLISMCVYFFGGYMFKIMAMPDNTLSIAIRFILALTGIIFFLNFAHYIHIKKRFKLLEKIGIFTLEIYYVHSFLMNAFDINKAFVLFSMNGIVNSIMLTLCVGILCPLIIAIVRQSKLANLIIFGRDTYKFR</sequence>
<dbReference type="AlphaFoldDB" id="A0AAC9W520"/>
<evidence type="ECO:0000256" key="1">
    <source>
        <dbReference type="SAM" id="Phobius"/>
    </source>
</evidence>
<proteinExistence type="predicted"/>
<evidence type="ECO:0000259" key="2">
    <source>
        <dbReference type="Pfam" id="PF01757"/>
    </source>
</evidence>
<dbReference type="PANTHER" id="PTHR37312:SF1">
    <property type="entry name" value="MEMBRANE-BOUND ACYLTRANSFERASE YKRP-RELATED"/>
    <property type="match status" value="1"/>
</dbReference>
<dbReference type="GO" id="GO:0016747">
    <property type="term" value="F:acyltransferase activity, transferring groups other than amino-acyl groups"/>
    <property type="evidence" value="ECO:0007669"/>
    <property type="project" value="InterPro"/>
</dbReference>
<feature type="transmembrane region" description="Helical" evidence="1">
    <location>
        <begin position="182"/>
        <end position="198"/>
    </location>
</feature>
<feature type="transmembrane region" description="Helical" evidence="1">
    <location>
        <begin position="297"/>
        <end position="326"/>
    </location>
</feature>
<reference evidence="4" key="1">
    <citation type="journal article" date="2017" name="Sci. Rep.">
        <title>Determination of the Genome and Primary Transcriptome of Syngas Fermenting Eubacterium limosum ATCC 8486.</title>
        <authorList>
            <person name="Song Y."/>
            <person name="Shin J."/>
            <person name="Jeong Y."/>
            <person name="Jin S."/>
            <person name="Lee J.K."/>
            <person name="Kim D.R."/>
            <person name="Kim S.C."/>
            <person name="Cho S."/>
            <person name="Cho B.K."/>
        </authorList>
    </citation>
    <scope>NUCLEOTIDE SEQUENCE [LARGE SCALE GENOMIC DNA]</scope>
    <source>
        <strain evidence="4">ATCC 8486</strain>
    </source>
</reference>
<dbReference type="Pfam" id="PF01757">
    <property type="entry name" value="Acyl_transf_3"/>
    <property type="match status" value="1"/>
</dbReference>
<dbReference type="EMBL" id="CP019962">
    <property type="protein sequence ID" value="ARD67677.1"/>
    <property type="molecule type" value="Genomic_DNA"/>
</dbReference>
<dbReference type="Proteomes" id="UP000192391">
    <property type="component" value="Chromosome"/>
</dbReference>
<protein>
    <recommendedName>
        <fullName evidence="2">Acyltransferase 3 domain-containing protein</fullName>
    </recommendedName>
</protein>
<dbReference type="RefSeq" id="WP_038351298.1">
    <property type="nucleotide sequence ID" value="NZ_CP019962.1"/>
</dbReference>
<gene>
    <name evidence="3" type="ORF">B2M23_19995</name>
</gene>
<feature type="transmembrane region" description="Helical" evidence="1">
    <location>
        <begin position="82"/>
        <end position="100"/>
    </location>
</feature>
<keyword evidence="1" id="KW-1133">Transmembrane helix</keyword>
<dbReference type="InterPro" id="IPR052734">
    <property type="entry name" value="Nod_factor_acetyltransferase"/>
</dbReference>
<name>A0AAC9W520_EUBLI</name>
<accession>A0AAC9W520</accession>
<keyword evidence="1" id="KW-0472">Membrane</keyword>
<feature type="domain" description="Acyltransferase 3" evidence="2">
    <location>
        <begin position="8"/>
        <end position="319"/>
    </location>
</feature>
<feature type="transmembrane region" description="Helical" evidence="1">
    <location>
        <begin position="240"/>
        <end position="261"/>
    </location>
</feature>